<dbReference type="InterPro" id="IPR021109">
    <property type="entry name" value="Peptidase_aspartic_dom_sf"/>
</dbReference>
<dbReference type="RefSeq" id="XP_016742945.1">
    <property type="nucleotide sequence ID" value="XM_016887456.1"/>
</dbReference>
<keyword evidence="1" id="KW-1185">Reference proteome</keyword>
<evidence type="ECO:0000313" key="1">
    <source>
        <dbReference type="Proteomes" id="UP000818029"/>
    </source>
</evidence>
<proteinExistence type="predicted"/>
<evidence type="ECO:0000313" key="2">
    <source>
        <dbReference type="RefSeq" id="XP_016742945.1"/>
    </source>
</evidence>
<dbReference type="CDD" id="cd00303">
    <property type="entry name" value="retropepsin_like"/>
    <property type="match status" value="1"/>
</dbReference>
<protein>
    <recommendedName>
        <fullName evidence="3">Aspartic peptidase DDI1-type domain-containing protein</fullName>
    </recommendedName>
</protein>
<reference evidence="1" key="1">
    <citation type="journal article" date="2020" name="Nat. Genet.">
        <title>Genomic diversifications of five Gossypium allopolyploid species and their impact on cotton improvement.</title>
        <authorList>
            <person name="Chen Z.J."/>
            <person name="Sreedasyam A."/>
            <person name="Ando A."/>
            <person name="Song Q."/>
            <person name="De Santiago L.M."/>
            <person name="Hulse-Kemp A.M."/>
            <person name="Ding M."/>
            <person name="Ye W."/>
            <person name="Kirkbride R.C."/>
            <person name="Jenkins J."/>
            <person name="Plott C."/>
            <person name="Lovell J."/>
            <person name="Lin Y.M."/>
            <person name="Vaughn R."/>
            <person name="Liu B."/>
            <person name="Simpson S."/>
            <person name="Scheffler B.E."/>
            <person name="Wen L."/>
            <person name="Saski C.A."/>
            <person name="Grover C.E."/>
            <person name="Hu G."/>
            <person name="Conover J.L."/>
            <person name="Carlson J.W."/>
            <person name="Shu S."/>
            <person name="Boston L.B."/>
            <person name="Williams M."/>
            <person name="Peterson D.G."/>
            <person name="McGee K."/>
            <person name="Jones D.C."/>
            <person name="Wendel J.F."/>
            <person name="Stelly D.M."/>
            <person name="Grimwood J."/>
            <person name="Schmutz J."/>
        </authorList>
    </citation>
    <scope>NUCLEOTIDE SEQUENCE [LARGE SCALE GENOMIC DNA]</scope>
    <source>
        <strain evidence="1">cv. TM-1</strain>
    </source>
</reference>
<organism evidence="1 2">
    <name type="scientific">Gossypium hirsutum</name>
    <name type="common">Upland cotton</name>
    <name type="synonym">Gossypium mexicanum</name>
    <dbReference type="NCBI Taxonomy" id="3635"/>
    <lineage>
        <taxon>Eukaryota</taxon>
        <taxon>Viridiplantae</taxon>
        <taxon>Streptophyta</taxon>
        <taxon>Embryophyta</taxon>
        <taxon>Tracheophyta</taxon>
        <taxon>Spermatophyta</taxon>
        <taxon>Magnoliopsida</taxon>
        <taxon>eudicotyledons</taxon>
        <taxon>Gunneridae</taxon>
        <taxon>Pentapetalae</taxon>
        <taxon>rosids</taxon>
        <taxon>malvids</taxon>
        <taxon>Malvales</taxon>
        <taxon>Malvaceae</taxon>
        <taxon>Malvoideae</taxon>
        <taxon>Gossypium</taxon>
    </lineage>
</organism>
<gene>
    <name evidence="2" type="primary">LOC107952176</name>
</gene>
<dbReference type="GeneID" id="107952176"/>
<dbReference type="Proteomes" id="UP000818029">
    <property type="component" value="Chromosome A02"/>
</dbReference>
<dbReference type="AlphaFoldDB" id="A0A1U8NVR3"/>
<sequence>MLNYVKFMKDILSRKRQVREFEIVALTEGCTTMLTNKLPPKLKDPGSFTIPCSIGNKYVGKTLFNLGARINLMPMSVFKTLGIGKARPTTMTLKLADQSCAHREDKIKDVLVKVDKFIFPADFFVLDCEVDKDVPISLGRPFLK</sequence>
<name>A0A1U8NVR3_GOSHI</name>
<reference evidence="2" key="2">
    <citation type="submission" date="2025-08" db="UniProtKB">
        <authorList>
            <consortium name="RefSeq"/>
        </authorList>
    </citation>
    <scope>IDENTIFICATION</scope>
</reference>
<evidence type="ECO:0008006" key="3">
    <source>
        <dbReference type="Google" id="ProtNLM"/>
    </source>
</evidence>
<dbReference type="KEGG" id="ghi:107952176"/>
<dbReference type="PaxDb" id="3635-A0A1U8NVR3"/>
<dbReference type="PANTHER" id="PTHR33067:SF32">
    <property type="entry name" value="ASPARTIC PEPTIDASE DDI1-TYPE DOMAIN-CONTAINING PROTEIN"/>
    <property type="match status" value="1"/>
</dbReference>
<dbReference type="PANTHER" id="PTHR33067">
    <property type="entry name" value="RNA-DIRECTED DNA POLYMERASE-RELATED"/>
    <property type="match status" value="1"/>
</dbReference>
<dbReference type="Gene3D" id="2.40.70.10">
    <property type="entry name" value="Acid Proteases"/>
    <property type="match status" value="1"/>
</dbReference>
<accession>A0A1U8NVR3</accession>